<name>A0A2G4YQH9_9PROT</name>
<evidence type="ECO:0000256" key="4">
    <source>
        <dbReference type="ARBA" id="ARBA00023136"/>
    </source>
</evidence>
<dbReference type="AlphaFoldDB" id="A0A2G4YQH9"/>
<dbReference type="InterPro" id="IPR010583">
    <property type="entry name" value="MipA"/>
</dbReference>
<sequence>MMQEQEISPARVKHLPGLFCFALFWLVLWCLISGAAAQAQSRGAPGRDQESSLPDEKPFFEDMPLPKVSEIMVGGGLKYAPDYIGSDDYKIHPKLALVVRFKDVLTLDEDGAAINILGVGKFAFGPVLHVTAGRDGDVNPALRGLEDIELSLDFGLFAQLTIADRFTGRVRYFGDIIGGDNGRVFEFSVQSDVYQRDNFLVTMKVSADLVDEKRARQFFGISPQQAAVTGLPVHRPKGRIQDGRAELKAHWKFADRWSLVTYTRYARLLGDFAASPIVDPAGSPHQFILGSYITYTFTMK</sequence>
<dbReference type="PANTHER" id="PTHR38776:SF1">
    <property type="entry name" value="MLTA-INTERACTING PROTEIN-RELATED"/>
    <property type="match status" value="1"/>
</dbReference>
<keyword evidence="7" id="KW-1185">Reference proteome</keyword>
<evidence type="ECO:0000313" key="7">
    <source>
        <dbReference type="Proteomes" id="UP000229730"/>
    </source>
</evidence>
<accession>A0A2G4YQH9</accession>
<dbReference type="RefSeq" id="WP_099473666.1">
    <property type="nucleotide sequence ID" value="NZ_CP041025.1"/>
</dbReference>
<dbReference type="GO" id="GO:0009279">
    <property type="term" value="C:cell outer membrane"/>
    <property type="evidence" value="ECO:0007669"/>
    <property type="project" value="UniProtKB-SubCell"/>
</dbReference>
<comment type="subcellular location">
    <subcellularLocation>
        <location evidence="1">Cell outer membrane</location>
    </subcellularLocation>
</comment>
<proteinExistence type="inferred from homology"/>
<dbReference type="EMBL" id="PDEM01000024">
    <property type="protein sequence ID" value="PHZ84583.1"/>
    <property type="molecule type" value="Genomic_DNA"/>
</dbReference>
<dbReference type="OrthoDB" id="5462484at2"/>
<evidence type="ECO:0000256" key="3">
    <source>
        <dbReference type="ARBA" id="ARBA00022729"/>
    </source>
</evidence>
<gene>
    <name evidence="6" type="ORF">CRD36_12330</name>
</gene>
<evidence type="ECO:0000256" key="5">
    <source>
        <dbReference type="ARBA" id="ARBA00023237"/>
    </source>
</evidence>
<keyword evidence="4" id="KW-0472">Membrane</keyword>
<keyword evidence="5" id="KW-0998">Cell outer membrane</keyword>
<reference evidence="6 7" key="1">
    <citation type="submission" date="2017-10" db="EMBL/GenBank/DDBJ databases">
        <title>Frigbacter circumglobatus gen. nov. sp. nov., isolated from sediment cultured in situ.</title>
        <authorList>
            <person name="Zhao Z."/>
        </authorList>
    </citation>
    <scope>NUCLEOTIDE SEQUENCE [LARGE SCALE GENOMIC DNA]</scope>
    <source>
        <strain evidence="6 7">ZYL</strain>
    </source>
</reference>
<evidence type="ECO:0000256" key="2">
    <source>
        <dbReference type="ARBA" id="ARBA00005722"/>
    </source>
</evidence>
<comment type="caution">
    <text evidence="6">The sequence shown here is derived from an EMBL/GenBank/DDBJ whole genome shotgun (WGS) entry which is preliminary data.</text>
</comment>
<comment type="similarity">
    <text evidence="2">Belongs to the MipA/OmpV family.</text>
</comment>
<protein>
    <recommendedName>
        <fullName evidence="8">MipA/OmpV family protein</fullName>
    </recommendedName>
</protein>
<dbReference type="Proteomes" id="UP000229730">
    <property type="component" value="Unassembled WGS sequence"/>
</dbReference>
<dbReference type="PANTHER" id="PTHR38776">
    <property type="entry name" value="MLTA-INTERACTING PROTEIN-RELATED"/>
    <property type="match status" value="1"/>
</dbReference>
<dbReference type="Pfam" id="PF06629">
    <property type="entry name" value="MipA"/>
    <property type="match status" value="1"/>
</dbReference>
<evidence type="ECO:0008006" key="8">
    <source>
        <dbReference type="Google" id="ProtNLM"/>
    </source>
</evidence>
<organism evidence="6 7">
    <name type="scientific">Paremcibacter congregatus</name>
    <dbReference type="NCBI Taxonomy" id="2043170"/>
    <lineage>
        <taxon>Bacteria</taxon>
        <taxon>Pseudomonadati</taxon>
        <taxon>Pseudomonadota</taxon>
        <taxon>Alphaproteobacteria</taxon>
        <taxon>Emcibacterales</taxon>
        <taxon>Emcibacteraceae</taxon>
        <taxon>Paremcibacter</taxon>
    </lineage>
</organism>
<keyword evidence="3" id="KW-0732">Signal</keyword>
<evidence type="ECO:0000313" key="6">
    <source>
        <dbReference type="EMBL" id="PHZ84583.1"/>
    </source>
</evidence>
<evidence type="ECO:0000256" key="1">
    <source>
        <dbReference type="ARBA" id="ARBA00004442"/>
    </source>
</evidence>
<dbReference type="InParanoid" id="A0A2G4YQH9"/>